<dbReference type="OMA" id="GFFIQKG"/>
<accession>A0A3M6U6I7</accession>
<dbReference type="Pfam" id="PF00595">
    <property type="entry name" value="PDZ"/>
    <property type="match status" value="1"/>
</dbReference>
<feature type="compositionally biased region" description="Polar residues" evidence="1">
    <location>
        <begin position="135"/>
        <end position="148"/>
    </location>
</feature>
<protein>
    <recommendedName>
        <fullName evidence="2">PDZ domain-containing protein</fullName>
    </recommendedName>
</protein>
<feature type="compositionally biased region" description="Polar residues" evidence="1">
    <location>
        <begin position="157"/>
        <end position="183"/>
    </location>
</feature>
<dbReference type="GO" id="GO:0007098">
    <property type="term" value="P:centrosome cycle"/>
    <property type="evidence" value="ECO:0007669"/>
    <property type="project" value="TreeGrafter"/>
</dbReference>
<dbReference type="PROSITE" id="PS50106">
    <property type="entry name" value="PDZ"/>
    <property type="match status" value="1"/>
</dbReference>
<dbReference type="AlphaFoldDB" id="A0A3M6U6I7"/>
<dbReference type="Gene3D" id="2.30.42.10">
    <property type="match status" value="1"/>
</dbReference>
<reference evidence="3 4" key="1">
    <citation type="journal article" date="2018" name="Sci. Rep.">
        <title>Comparative analysis of the Pocillopora damicornis genome highlights role of immune system in coral evolution.</title>
        <authorList>
            <person name="Cunning R."/>
            <person name="Bay R.A."/>
            <person name="Gillette P."/>
            <person name="Baker A.C."/>
            <person name="Traylor-Knowles N."/>
        </authorList>
    </citation>
    <scope>NUCLEOTIDE SEQUENCE [LARGE SCALE GENOMIC DNA]</scope>
    <source>
        <strain evidence="3">RSMAS</strain>
        <tissue evidence="3">Whole animal</tissue>
    </source>
</reference>
<name>A0A3M6U6I7_POCDA</name>
<feature type="compositionally biased region" description="Low complexity" evidence="1">
    <location>
        <begin position="338"/>
        <end position="351"/>
    </location>
</feature>
<feature type="compositionally biased region" description="Polar residues" evidence="1">
    <location>
        <begin position="256"/>
        <end position="285"/>
    </location>
</feature>
<dbReference type="OrthoDB" id="10058001at2759"/>
<evidence type="ECO:0000313" key="3">
    <source>
        <dbReference type="EMBL" id="RMX49231.1"/>
    </source>
</evidence>
<evidence type="ECO:0000259" key="2">
    <source>
        <dbReference type="PROSITE" id="PS50106"/>
    </source>
</evidence>
<comment type="caution">
    <text evidence="3">The sequence shown here is derived from an EMBL/GenBank/DDBJ whole genome shotgun (WGS) entry which is preliminary data.</text>
</comment>
<dbReference type="EMBL" id="RCHS01002157">
    <property type="protein sequence ID" value="RMX49231.1"/>
    <property type="molecule type" value="Genomic_DNA"/>
</dbReference>
<dbReference type="PANTHER" id="PTHR14102">
    <property type="entry name" value="PAR-6-RELATED"/>
    <property type="match status" value="1"/>
</dbReference>
<dbReference type="STRING" id="46731.A0A3M6U6I7"/>
<dbReference type="PANTHER" id="PTHR14102:SF11">
    <property type="entry name" value="LD29223P"/>
    <property type="match status" value="1"/>
</dbReference>
<evidence type="ECO:0000313" key="4">
    <source>
        <dbReference type="Proteomes" id="UP000275408"/>
    </source>
</evidence>
<dbReference type="Proteomes" id="UP000275408">
    <property type="component" value="Unassembled WGS sequence"/>
</dbReference>
<dbReference type="InterPro" id="IPR051741">
    <property type="entry name" value="PAR6_homolog"/>
</dbReference>
<keyword evidence="4" id="KW-1185">Reference proteome</keyword>
<proteinExistence type="predicted"/>
<feature type="region of interest" description="Disordered" evidence="1">
    <location>
        <begin position="123"/>
        <end position="190"/>
    </location>
</feature>
<feature type="domain" description="PDZ" evidence="2">
    <location>
        <begin position="555"/>
        <end position="632"/>
    </location>
</feature>
<organism evidence="3 4">
    <name type="scientific">Pocillopora damicornis</name>
    <name type="common">Cauliflower coral</name>
    <name type="synonym">Millepora damicornis</name>
    <dbReference type="NCBI Taxonomy" id="46731"/>
    <lineage>
        <taxon>Eukaryota</taxon>
        <taxon>Metazoa</taxon>
        <taxon>Cnidaria</taxon>
        <taxon>Anthozoa</taxon>
        <taxon>Hexacorallia</taxon>
        <taxon>Scleractinia</taxon>
        <taxon>Astrocoeniina</taxon>
        <taxon>Pocilloporidae</taxon>
        <taxon>Pocillopora</taxon>
    </lineage>
</organism>
<feature type="region of interest" description="Disordered" evidence="1">
    <location>
        <begin position="334"/>
        <end position="357"/>
    </location>
</feature>
<evidence type="ECO:0000256" key="1">
    <source>
        <dbReference type="SAM" id="MobiDB-lite"/>
    </source>
</evidence>
<feature type="compositionally biased region" description="Low complexity" evidence="1">
    <location>
        <begin position="123"/>
        <end position="134"/>
    </location>
</feature>
<dbReference type="InterPro" id="IPR001478">
    <property type="entry name" value="PDZ"/>
</dbReference>
<sequence>MGDMKAKENTHKPLEEVVLSTSCQLNRKRFSGAQSFDVPSRNYVTKKPNLYLTEKRSPSFRSMHGDSNGLSKSMVDLPSRNLNGFRKSVMFEEDIFAHKEMLQRARNRFKELELKYPEIFKNSSRTSSFSSSGSNQPNGSIDRSQSLDPKSVEHQEIQTTKSDILQVLRSGTNDQSSTVVATTSRRRPPPLSVAMKLHNLEDSCDSAFDDIDRESVHSKTSHEPTPTSISKNHFLYPGESMESDKDSGISTDRPCTPNSRSSRPTRWEDPQQSGQQSYPSTRSKSLSLTALPLTNSLEYASFDSESQRSRSVDRRGILKSVAYRNQEIKTESFDIAPSSSNSSLNCQRSRSGSLTEGVRRGSSIYRRNIFLQSRSFSGSQDETDSDAETVCSVQSEYILRPHMSARDRYFSTYQLNTISEGEPRDLIRTQKWRSMPELGRSHSLGNVSFYGDSLAAGFDEDRKKKKKRKFGRRSGLYVVNDMPVSEKPRLSIDKGKSKTKSSSIFLKNKSKKESSHINELTKKWFDSTTAVSRPTGGQSLGRIVAMREDLGSAYVLELHRSSGGLFGFFIQKGYQQYKKGVFVSRIMDCASSKFMAGLLNPGDEILDINGESTASKTMSEVHNILANSDKLVLTVLPFLGRKDW</sequence>
<dbReference type="InterPro" id="IPR036034">
    <property type="entry name" value="PDZ_sf"/>
</dbReference>
<dbReference type="SMART" id="SM00228">
    <property type="entry name" value="PDZ"/>
    <property type="match status" value="1"/>
</dbReference>
<feature type="region of interest" description="Disordered" evidence="1">
    <location>
        <begin position="214"/>
        <end position="285"/>
    </location>
</feature>
<gene>
    <name evidence="3" type="ORF">pdam_00005858</name>
</gene>
<dbReference type="SUPFAM" id="SSF50156">
    <property type="entry name" value="PDZ domain-like"/>
    <property type="match status" value="1"/>
</dbReference>